<proteinExistence type="predicted"/>
<dbReference type="Pfam" id="PF07098">
    <property type="entry name" value="DUF1360"/>
    <property type="match status" value="1"/>
</dbReference>
<evidence type="ECO:0008006" key="3">
    <source>
        <dbReference type="Google" id="ProtNLM"/>
    </source>
</evidence>
<organism evidence="1 2">
    <name type="scientific">Nakamurella endophytica</name>
    <dbReference type="NCBI Taxonomy" id="1748367"/>
    <lineage>
        <taxon>Bacteria</taxon>
        <taxon>Bacillati</taxon>
        <taxon>Actinomycetota</taxon>
        <taxon>Actinomycetes</taxon>
        <taxon>Nakamurellales</taxon>
        <taxon>Nakamurellaceae</taxon>
        <taxon>Nakamurella</taxon>
    </lineage>
</organism>
<dbReference type="AlphaFoldDB" id="A0A917SP23"/>
<reference evidence="1" key="2">
    <citation type="submission" date="2020-09" db="EMBL/GenBank/DDBJ databases">
        <authorList>
            <person name="Sun Q."/>
            <person name="Zhou Y."/>
        </authorList>
    </citation>
    <scope>NUCLEOTIDE SEQUENCE</scope>
    <source>
        <strain evidence="1">CGMCC 4.7308</strain>
    </source>
</reference>
<keyword evidence="2" id="KW-1185">Reference proteome</keyword>
<evidence type="ECO:0000313" key="1">
    <source>
        <dbReference type="EMBL" id="GGL91465.1"/>
    </source>
</evidence>
<gene>
    <name evidence="1" type="ORF">GCM10011594_09060</name>
</gene>
<reference evidence="1" key="1">
    <citation type="journal article" date="2014" name="Int. J. Syst. Evol. Microbiol.">
        <title>Complete genome sequence of Corynebacterium casei LMG S-19264T (=DSM 44701T), isolated from a smear-ripened cheese.</title>
        <authorList>
            <consortium name="US DOE Joint Genome Institute (JGI-PGF)"/>
            <person name="Walter F."/>
            <person name="Albersmeier A."/>
            <person name="Kalinowski J."/>
            <person name="Ruckert C."/>
        </authorList>
    </citation>
    <scope>NUCLEOTIDE SEQUENCE</scope>
    <source>
        <strain evidence="1">CGMCC 4.7308</strain>
    </source>
</reference>
<protein>
    <recommendedName>
        <fullName evidence="3">DUF1360 domain-containing protein</fullName>
    </recommendedName>
</protein>
<evidence type="ECO:0000313" key="2">
    <source>
        <dbReference type="Proteomes" id="UP000655208"/>
    </source>
</evidence>
<comment type="caution">
    <text evidence="1">The sequence shown here is derived from an EMBL/GenBank/DDBJ whole genome shotgun (WGS) entry which is preliminary data.</text>
</comment>
<dbReference type="InterPro" id="IPR010773">
    <property type="entry name" value="Mycophage_PG1_Gp7"/>
</dbReference>
<sequence>MRGTGFRKAVGEWITCPSCLARWVATGFAFGLVLAPRPTRWTAAVFTTVFGSDVLQLAYAKLQDAAT</sequence>
<accession>A0A917SP23</accession>
<name>A0A917SP23_9ACTN</name>
<dbReference type="Proteomes" id="UP000655208">
    <property type="component" value="Unassembled WGS sequence"/>
</dbReference>
<dbReference type="EMBL" id="BMNA01000002">
    <property type="protein sequence ID" value="GGL91465.1"/>
    <property type="molecule type" value="Genomic_DNA"/>
</dbReference>